<dbReference type="PANTHER" id="PTHR42704">
    <property type="entry name" value="RIBULOSE BISPHOSPHATE CARBOXYLASE"/>
    <property type="match status" value="1"/>
</dbReference>
<dbReference type="Pfam" id="PF00016">
    <property type="entry name" value="RuBisCO_large"/>
    <property type="match status" value="1"/>
</dbReference>
<accession>A0ABS9AGS6</accession>
<evidence type="ECO:0000313" key="8">
    <source>
        <dbReference type="Proteomes" id="UP001320122"/>
    </source>
</evidence>
<dbReference type="PROSITE" id="PS00157">
    <property type="entry name" value="RUBISCO_LARGE"/>
    <property type="match status" value="1"/>
</dbReference>
<dbReference type="RefSeq" id="WP_234274265.1">
    <property type="nucleotide sequence ID" value="NZ_JABFTT010000009.1"/>
</dbReference>
<dbReference type="Gene3D" id="3.30.70.150">
    <property type="entry name" value="RuBisCO large subunit, N-terminal domain"/>
    <property type="match status" value="1"/>
</dbReference>
<evidence type="ECO:0000313" key="7">
    <source>
        <dbReference type="EMBL" id="MCE8020944.1"/>
    </source>
</evidence>
<dbReference type="InterPro" id="IPR017443">
    <property type="entry name" value="RuBisCO_lsu_fd_N"/>
</dbReference>
<dbReference type="SFLD" id="SFLDS00014">
    <property type="entry name" value="RuBisCO"/>
    <property type="match status" value="1"/>
</dbReference>
<keyword evidence="3" id="KW-0460">Magnesium</keyword>
<comment type="similarity">
    <text evidence="4">Belongs to the RuBisCO large chain family.</text>
</comment>
<dbReference type="Gene3D" id="3.20.20.110">
    <property type="entry name" value="Ribulose bisphosphate carboxylase, large subunit, C-terminal domain"/>
    <property type="match status" value="1"/>
</dbReference>
<evidence type="ECO:0000259" key="5">
    <source>
        <dbReference type="Pfam" id="PF00016"/>
    </source>
</evidence>
<dbReference type="CDD" id="cd08207">
    <property type="entry name" value="RLP_NonPhot"/>
    <property type="match status" value="1"/>
</dbReference>
<dbReference type="InterPro" id="IPR036422">
    <property type="entry name" value="RuBisCO_lsu_N_sf"/>
</dbReference>
<dbReference type="Pfam" id="PF02788">
    <property type="entry name" value="RuBisCO_large_N"/>
    <property type="match status" value="1"/>
</dbReference>
<comment type="cofactor">
    <cofactor evidence="1">
        <name>Mg(2+)</name>
        <dbReference type="ChEBI" id="CHEBI:18420"/>
    </cofactor>
</comment>
<protein>
    <submittedName>
        <fullName evidence="7">Ribulose 1,5-bisphosphate carboxylase</fullName>
    </submittedName>
</protein>
<dbReference type="InterPro" id="IPR033966">
    <property type="entry name" value="RuBisCO"/>
</dbReference>
<dbReference type="Proteomes" id="UP001320122">
    <property type="component" value="Unassembled WGS sequence"/>
</dbReference>
<dbReference type="EMBL" id="JABFTT010000009">
    <property type="protein sequence ID" value="MCE8020944.1"/>
    <property type="molecule type" value="Genomic_DNA"/>
</dbReference>
<sequence length="421" mass="45064">MSARIHARYFVETPCDLEHAAQVMAGEQSSGTFTRLASETDALRTAHGARVESIQHLEVVDRPSLPMRADLTPTVRHGYQRALVELSWPLENFGPSLLNLVSTVAGNLFELKEFSGLRLLDLELPPAFADAYPGPQFGTAGTRRLSGVELGPLIGTIIKPSVGLTPEQTAEMVEQLIEGGIDFIKDDELQANGPHSPLKARVDAIMPLINAHAERTGKKVMYAFNISGDIDEMRAHHDYVVAAGGTCVMVAINSVGLAGVAQLRRHCQVALHGHRAGWGLYSRSPHIGIGFAAYHKLWRLAGVDHIHVNGLRNKFSEEDDSVIASAQACQAPLFGASAPDYTVMPVFSSGQSAVQVADTHAALGNSDLIYCCGGGIMAHPGGIAGGVASLRQAWEAAAAGIAPEIYSRDHIELAQAMETFR</sequence>
<gene>
    <name evidence="7" type="ORF">HOP51_12610</name>
</gene>
<keyword evidence="2" id="KW-0479">Metal-binding</keyword>
<evidence type="ECO:0000256" key="4">
    <source>
        <dbReference type="RuleBase" id="RU003834"/>
    </source>
</evidence>
<dbReference type="InterPro" id="IPR000685">
    <property type="entry name" value="RuBisCO_lsu_C"/>
</dbReference>
<evidence type="ECO:0000259" key="6">
    <source>
        <dbReference type="Pfam" id="PF02788"/>
    </source>
</evidence>
<evidence type="ECO:0000256" key="3">
    <source>
        <dbReference type="ARBA" id="ARBA00022842"/>
    </source>
</evidence>
<evidence type="ECO:0000256" key="2">
    <source>
        <dbReference type="ARBA" id="ARBA00022723"/>
    </source>
</evidence>
<name>A0ABS9AGS6_9GAMM</name>
<dbReference type="InterPro" id="IPR020878">
    <property type="entry name" value="RuBisCo_large_chain_AS"/>
</dbReference>
<feature type="domain" description="Ribulose bisphosphate carboxylase large subunit ferrodoxin-like N-terminal" evidence="6">
    <location>
        <begin position="15"/>
        <end position="128"/>
    </location>
</feature>
<comment type="caution">
    <text evidence="7">The sequence shown here is derived from an EMBL/GenBank/DDBJ whole genome shotgun (WGS) entry which is preliminary data.</text>
</comment>
<keyword evidence="8" id="KW-1185">Reference proteome</keyword>
<reference evidence="7 8" key="1">
    <citation type="journal article" date="2021" name="Front. Microbiol.">
        <title>Aerobic Denitrification and Heterotrophic Sulfur Oxidation in the Genus Halomonas Revealed by Six Novel Species Characterizations and Genome-Based Analysis.</title>
        <authorList>
            <person name="Wang L."/>
            <person name="Shao Z."/>
        </authorList>
    </citation>
    <scope>NUCLEOTIDE SEQUENCE [LARGE SCALE GENOMIC DNA]</scope>
    <source>
        <strain evidence="7 8">MCCC 1A11036</strain>
    </source>
</reference>
<feature type="domain" description="Ribulose bisphosphate carboxylase large subunit C-terminal" evidence="5">
    <location>
        <begin position="151"/>
        <end position="420"/>
    </location>
</feature>
<dbReference type="SUPFAM" id="SSF54966">
    <property type="entry name" value="RuBisCO, large subunit, small (N-terminal) domain"/>
    <property type="match status" value="1"/>
</dbReference>
<evidence type="ECO:0000256" key="1">
    <source>
        <dbReference type="ARBA" id="ARBA00001946"/>
    </source>
</evidence>
<proteinExistence type="inferred from homology"/>
<dbReference type="SFLD" id="SFLDG00301">
    <property type="entry name" value="RuBisCO-like_proteins"/>
    <property type="match status" value="1"/>
</dbReference>
<dbReference type="SUPFAM" id="SSF51649">
    <property type="entry name" value="RuBisCo, C-terminal domain"/>
    <property type="match status" value="1"/>
</dbReference>
<dbReference type="PANTHER" id="PTHR42704:SF17">
    <property type="entry name" value="RIBULOSE BISPHOSPHATE CARBOXYLASE LARGE CHAIN"/>
    <property type="match status" value="1"/>
</dbReference>
<dbReference type="InterPro" id="IPR036376">
    <property type="entry name" value="RuBisCO_lsu_C_sf"/>
</dbReference>
<organism evidence="7 8">
    <name type="scientific">Billgrantia zhangzhouensis</name>
    <dbReference type="NCBI Taxonomy" id="2733481"/>
    <lineage>
        <taxon>Bacteria</taxon>
        <taxon>Pseudomonadati</taxon>
        <taxon>Pseudomonadota</taxon>
        <taxon>Gammaproteobacteria</taxon>
        <taxon>Oceanospirillales</taxon>
        <taxon>Halomonadaceae</taxon>
        <taxon>Billgrantia</taxon>
    </lineage>
</organism>